<dbReference type="Proteomes" id="UP000030147">
    <property type="component" value="Unassembled WGS sequence"/>
</dbReference>
<dbReference type="eggNOG" id="COG4191">
    <property type="taxonomic scope" value="Bacteria"/>
</dbReference>
<feature type="domain" description="PAS" evidence="10">
    <location>
        <begin position="297"/>
        <end position="370"/>
    </location>
</feature>
<keyword evidence="6 11" id="KW-0418">Kinase</keyword>
<evidence type="ECO:0000256" key="1">
    <source>
        <dbReference type="ARBA" id="ARBA00000085"/>
    </source>
</evidence>
<dbReference type="SMART" id="SM00086">
    <property type="entry name" value="PAC"/>
    <property type="match status" value="1"/>
</dbReference>
<organism evidence="11 12">
    <name type="scientific">Pontibacillus yanchengensis Y32</name>
    <dbReference type="NCBI Taxonomy" id="1385514"/>
    <lineage>
        <taxon>Bacteria</taxon>
        <taxon>Bacillati</taxon>
        <taxon>Bacillota</taxon>
        <taxon>Bacilli</taxon>
        <taxon>Bacillales</taxon>
        <taxon>Bacillaceae</taxon>
        <taxon>Pontibacillus</taxon>
    </lineage>
</organism>
<dbReference type="InterPro" id="IPR003661">
    <property type="entry name" value="HisK_dim/P_dom"/>
</dbReference>
<name>A0A0A2TF15_9BACI</name>
<dbReference type="GO" id="GO:0000155">
    <property type="term" value="F:phosphorelay sensor kinase activity"/>
    <property type="evidence" value="ECO:0007669"/>
    <property type="project" value="InterPro"/>
</dbReference>
<dbReference type="Pfam" id="PF02518">
    <property type="entry name" value="HATPase_c"/>
    <property type="match status" value="1"/>
</dbReference>
<dbReference type="Pfam" id="PF00512">
    <property type="entry name" value="HisKA"/>
    <property type="match status" value="1"/>
</dbReference>
<evidence type="ECO:0000256" key="6">
    <source>
        <dbReference type="ARBA" id="ARBA00022777"/>
    </source>
</evidence>
<dbReference type="SUPFAM" id="SSF55785">
    <property type="entry name" value="PYP-like sensor domain (PAS domain)"/>
    <property type="match status" value="2"/>
</dbReference>
<dbReference type="PANTHER" id="PTHR43065">
    <property type="entry name" value="SENSOR HISTIDINE KINASE"/>
    <property type="match status" value="1"/>
</dbReference>
<proteinExistence type="predicted"/>
<dbReference type="AlphaFoldDB" id="A0A0A2TF15"/>
<dbReference type="GO" id="GO:0005524">
    <property type="term" value="F:ATP binding"/>
    <property type="evidence" value="ECO:0007669"/>
    <property type="project" value="UniProtKB-KW"/>
</dbReference>
<dbReference type="Pfam" id="PF08447">
    <property type="entry name" value="PAS_3"/>
    <property type="match status" value="1"/>
</dbReference>
<dbReference type="Gene3D" id="3.30.565.10">
    <property type="entry name" value="Histidine kinase-like ATPase, C-terminal domain"/>
    <property type="match status" value="1"/>
</dbReference>
<dbReference type="EMBL" id="AVBF01000002">
    <property type="protein sequence ID" value="KGP74422.1"/>
    <property type="molecule type" value="Genomic_DNA"/>
</dbReference>
<keyword evidence="7" id="KW-0067">ATP-binding</keyword>
<dbReference type="InterPro" id="IPR013656">
    <property type="entry name" value="PAS_4"/>
</dbReference>
<dbReference type="InterPro" id="IPR013655">
    <property type="entry name" value="PAS_fold_3"/>
</dbReference>
<dbReference type="NCBIfam" id="TIGR00229">
    <property type="entry name" value="sensory_box"/>
    <property type="match status" value="2"/>
</dbReference>
<dbReference type="Gene3D" id="1.10.287.130">
    <property type="match status" value="1"/>
</dbReference>
<dbReference type="CDD" id="cd00130">
    <property type="entry name" value="PAS"/>
    <property type="match status" value="2"/>
</dbReference>
<dbReference type="PROSITE" id="PS50112">
    <property type="entry name" value="PAS"/>
    <property type="match status" value="2"/>
</dbReference>
<keyword evidence="8" id="KW-0902">Two-component regulatory system</keyword>
<evidence type="ECO:0000259" key="10">
    <source>
        <dbReference type="PROSITE" id="PS50112"/>
    </source>
</evidence>
<dbReference type="PROSITE" id="PS50109">
    <property type="entry name" value="HIS_KIN"/>
    <property type="match status" value="1"/>
</dbReference>
<keyword evidence="12" id="KW-1185">Reference proteome</keyword>
<sequence length="642" mass="74088">MVHVTGKGTHLSMEECFQLVESMGHWVCIHEKEHNSIACHPKFQQLINEPQQDMYAESWLSSFHIKDRSILRIILNDKQKLPANDVRVRLFTKDKEEPQWIQLKIVALSDELTAIIAKTLQTEDILTIPKPTLTEPYVSNNVDHLMTWLSLIDNQMSTPQQNTTRENLYPSPTSSRSDSLYRRVKDIVEKIPHGFAVISQEWEIIYLNPTLEDIIGKSLKDIYKKNYWDVYPIDLYHNYFIQFTKAFETKQVVQFQDYLYDVGKIIEVTAYPSDNELTLFVQDITQSKSYVEALRETEERFSLLAENVNEAFWIGSSSFQDYDYISPSFEKIFGISITDLMKNPSIWLQYIHEDDQKKVIESYKRMRMDKVAVEFRFKVPLGELKWIRTKGYPLHRMGKTIVVGVHEDITEHKDKEVLEAKSEQYETVVRVAAGIAHEIRNPLTSIKGFLQLMLSNEKGENQYSGIIFSELARIETIVNEFMLLAKPESEKALVDTNVVEIVQYAVSLFRHQIKQQNVQVEKVIDSDIPNINSDPKRLNQVFINLVKNSLEAMEDGGELLVSAYYDKDEQSLVFKVQDSGKGIEKEQLERIGEPFFTTKEKGTGLGIMVTTKFVESLGGSLHYDSEVGKGTTATVTLPKYMR</sequence>
<dbReference type="SMART" id="SM00387">
    <property type="entry name" value="HATPase_c"/>
    <property type="match status" value="1"/>
</dbReference>
<dbReference type="InterPro" id="IPR035965">
    <property type="entry name" value="PAS-like_dom_sf"/>
</dbReference>
<evidence type="ECO:0000256" key="8">
    <source>
        <dbReference type="ARBA" id="ARBA00023012"/>
    </source>
</evidence>
<dbReference type="Gene3D" id="3.30.450.20">
    <property type="entry name" value="PAS domain"/>
    <property type="match status" value="3"/>
</dbReference>
<dbReference type="InterPro" id="IPR003594">
    <property type="entry name" value="HATPase_dom"/>
</dbReference>
<dbReference type="InterPro" id="IPR005467">
    <property type="entry name" value="His_kinase_dom"/>
</dbReference>
<dbReference type="InterPro" id="IPR000014">
    <property type="entry name" value="PAS"/>
</dbReference>
<dbReference type="RefSeq" id="WP_052111088.1">
    <property type="nucleotide sequence ID" value="NZ_AVBF01000002.1"/>
</dbReference>
<dbReference type="EC" id="2.7.13.3" evidence="2"/>
<reference evidence="11 12" key="1">
    <citation type="journal article" date="2015" name="Stand. Genomic Sci.">
        <title>High quality draft genome sequence of the moderately halophilic bacterium Pontibacillus yanchengensis Y32(T) and comparison among Pontibacillus genomes.</title>
        <authorList>
            <person name="Huang J."/>
            <person name="Qiao Z.X."/>
            <person name="Tang J.W."/>
            <person name="Wang G."/>
        </authorList>
    </citation>
    <scope>NUCLEOTIDE SEQUENCE [LARGE SCALE GENOMIC DNA]</scope>
    <source>
        <strain evidence="11 12">Y32</strain>
    </source>
</reference>
<evidence type="ECO:0000256" key="3">
    <source>
        <dbReference type="ARBA" id="ARBA00022553"/>
    </source>
</evidence>
<evidence type="ECO:0000256" key="2">
    <source>
        <dbReference type="ARBA" id="ARBA00012438"/>
    </source>
</evidence>
<dbReference type="SMART" id="SM00388">
    <property type="entry name" value="HisKA"/>
    <property type="match status" value="1"/>
</dbReference>
<dbReference type="SUPFAM" id="SSF55874">
    <property type="entry name" value="ATPase domain of HSP90 chaperone/DNA topoisomerase II/histidine kinase"/>
    <property type="match status" value="1"/>
</dbReference>
<comment type="caution">
    <text evidence="11">The sequence shown here is derived from an EMBL/GenBank/DDBJ whole genome shotgun (WGS) entry which is preliminary data.</text>
</comment>
<dbReference type="SMART" id="SM00091">
    <property type="entry name" value="PAS"/>
    <property type="match status" value="3"/>
</dbReference>
<dbReference type="PANTHER" id="PTHR43065:SF34">
    <property type="entry name" value="SPORULATION KINASE A"/>
    <property type="match status" value="1"/>
</dbReference>
<dbReference type="Pfam" id="PF08448">
    <property type="entry name" value="PAS_4"/>
    <property type="match status" value="1"/>
</dbReference>
<dbReference type="InterPro" id="IPR036097">
    <property type="entry name" value="HisK_dim/P_sf"/>
</dbReference>
<dbReference type="InterPro" id="IPR036890">
    <property type="entry name" value="HATPase_C_sf"/>
</dbReference>
<evidence type="ECO:0000259" key="9">
    <source>
        <dbReference type="PROSITE" id="PS50109"/>
    </source>
</evidence>
<accession>A0A0A2TF15</accession>
<evidence type="ECO:0000256" key="7">
    <source>
        <dbReference type="ARBA" id="ARBA00022840"/>
    </source>
</evidence>
<keyword evidence="4" id="KW-0808">Transferase</keyword>
<evidence type="ECO:0000256" key="5">
    <source>
        <dbReference type="ARBA" id="ARBA00022741"/>
    </source>
</evidence>
<evidence type="ECO:0000313" key="12">
    <source>
        <dbReference type="Proteomes" id="UP000030147"/>
    </source>
</evidence>
<feature type="domain" description="Histidine kinase" evidence="9">
    <location>
        <begin position="434"/>
        <end position="641"/>
    </location>
</feature>
<comment type="catalytic activity">
    <reaction evidence="1">
        <text>ATP + protein L-histidine = ADP + protein N-phospho-L-histidine.</text>
        <dbReference type="EC" id="2.7.13.3"/>
    </reaction>
</comment>
<dbReference type="InterPro" id="IPR001610">
    <property type="entry name" value="PAC"/>
</dbReference>
<keyword evidence="5" id="KW-0547">Nucleotide-binding</keyword>
<evidence type="ECO:0000313" key="11">
    <source>
        <dbReference type="EMBL" id="KGP74422.1"/>
    </source>
</evidence>
<protein>
    <recommendedName>
        <fullName evidence="2">histidine kinase</fullName>
        <ecNumber evidence="2">2.7.13.3</ecNumber>
    </recommendedName>
</protein>
<gene>
    <name evidence="11" type="ORF">N782_12275</name>
</gene>
<feature type="domain" description="PAS" evidence="10">
    <location>
        <begin position="180"/>
        <end position="237"/>
    </location>
</feature>
<keyword evidence="3" id="KW-0597">Phosphoprotein</keyword>
<evidence type="ECO:0000256" key="4">
    <source>
        <dbReference type="ARBA" id="ARBA00022679"/>
    </source>
</evidence>
<dbReference type="CDD" id="cd00082">
    <property type="entry name" value="HisKA"/>
    <property type="match status" value="1"/>
</dbReference>
<dbReference type="InterPro" id="IPR004358">
    <property type="entry name" value="Sig_transdc_His_kin-like_C"/>
</dbReference>
<dbReference type="SUPFAM" id="SSF47384">
    <property type="entry name" value="Homodimeric domain of signal transducing histidine kinase"/>
    <property type="match status" value="1"/>
</dbReference>
<dbReference type="STRING" id="1385514.N782_12275"/>
<dbReference type="PRINTS" id="PR00344">
    <property type="entry name" value="BCTRLSENSOR"/>
</dbReference>